<dbReference type="PRINTS" id="PR00081">
    <property type="entry name" value="GDHRDH"/>
</dbReference>
<proteinExistence type="inferred from homology"/>
<comment type="similarity">
    <text evidence="1">Belongs to the ATP-dependent AMP-binding enzyme family.</text>
</comment>
<dbReference type="Gene3D" id="3.40.50.720">
    <property type="entry name" value="NAD(P)-binding Rossmann-like Domain"/>
    <property type="match status" value="1"/>
</dbReference>
<dbReference type="InterPro" id="IPR025110">
    <property type="entry name" value="AMP-bd_C"/>
</dbReference>
<dbReference type="InterPro" id="IPR036291">
    <property type="entry name" value="NAD(P)-bd_dom_sf"/>
</dbReference>
<reference evidence="5 6" key="1">
    <citation type="submission" date="2017-06" db="EMBL/GenBank/DDBJ databases">
        <title>Cultured bacterium strain Saccharothrix yanglingensis Hhs.015.</title>
        <authorList>
            <person name="Xia Y."/>
        </authorList>
    </citation>
    <scope>NUCLEOTIDE SEQUENCE [LARGE SCALE GENOMIC DNA]</scope>
    <source>
        <strain evidence="5 6">Hhs.015</strain>
    </source>
</reference>
<evidence type="ECO:0000259" key="4">
    <source>
        <dbReference type="Pfam" id="PF13193"/>
    </source>
</evidence>
<keyword evidence="2" id="KW-0436">Ligase</keyword>
<dbReference type="PANTHER" id="PTHR24096:SF149">
    <property type="entry name" value="AMP-BINDING DOMAIN-CONTAINING PROTEIN-RELATED"/>
    <property type="match status" value="1"/>
</dbReference>
<dbReference type="Pfam" id="PF13193">
    <property type="entry name" value="AMP-binding_C"/>
    <property type="match status" value="1"/>
</dbReference>
<evidence type="ECO:0000313" key="6">
    <source>
        <dbReference type="Proteomes" id="UP001225605"/>
    </source>
</evidence>
<evidence type="ECO:0000313" key="5">
    <source>
        <dbReference type="EMBL" id="MDQ2588088.1"/>
    </source>
</evidence>
<name>A0ABU0X7I8_9PSEU</name>
<evidence type="ECO:0000256" key="1">
    <source>
        <dbReference type="ARBA" id="ARBA00006432"/>
    </source>
</evidence>
<organism evidence="5 6">
    <name type="scientific">Saccharothrix yanglingensis</name>
    <dbReference type="NCBI Taxonomy" id="659496"/>
    <lineage>
        <taxon>Bacteria</taxon>
        <taxon>Bacillati</taxon>
        <taxon>Actinomycetota</taxon>
        <taxon>Actinomycetes</taxon>
        <taxon>Pseudonocardiales</taxon>
        <taxon>Pseudonocardiaceae</taxon>
        <taxon>Saccharothrix</taxon>
    </lineage>
</organism>
<feature type="domain" description="AMP-dependent synthetase/ligase" evidence="3">
    <location>
        <begin position="30"/>
        <end position="360"/>
    </location>
</feature>
<evidence type="ECO:0000259" key="3">
    <source>
        <dbReference type="Pfam" id="PF00501"/>
    </source>
</evidence>
<dbReference type="Pfam" id="PF00106">
    <property type="entry name" value="adh_short"/>
    <property type="match status" value="1"/>
</dbReference>
<protein>
    <submittedName>
        <fullName evidence="5">AMP-dependent synthetase</fullName>
    </submittedName>
</protein>
<dbReference type="InterPro" id="IPR002347">
    <property type="entry name" value="SDR_fam"/>
</dbReference>
<dbReference type="PANTHER" id="PTHR24096">
    <property type="entry name" value="LONG-CHAIN-FATTY-ACID--COA LIGASE"/>
    <property type="match status" value="1"/>
</dbReference>
<dbReference type="SUPFAM" id="SSF56801">
    <property type="entry name" value="Acetyl-CoA synthetase-like"/>
    <property type="match status" value="1"/>
</dbReference>
<keyword evidence="6" id="KW-1185">Reference proteome</keyword>
<dbReference type="Pfam" id="PF00501">
    <property type="entry name" value="AMP-binding"/>
    <property type="match status" value="1"/>
</dbReference>
<dbReference type="InterPro" id="IPR042099">
    <property type="entry name" value="ANL_N_sf"/>
</dbReference>
<dbReference type="Gene3D" id="3.40.50.12780">
    <property type="entry name" value="N-terminal domain of ligase-like"/>
    <property type="match status" value="1"/>
</dbReference>
<sequence>MSVEQAGPFPDPGEVGLAGYVLPDRFGLGERVALVDHSRGGPRRWTYTALAAGVADLAAHLRDIGVTEDDVVAVLTENSAEFVLAYHGVLAAGGVVLPLDPRDEQDRWSADLARCGAVAIVAEESLWAVPPLPTVVPGESTGRATTPPEPVRGGDRAAVLMSSSGTLGVPKKVVVTHRNLAAGLAQIRQVHRIGDGEVVACCGPLRHVYGMQMAMNATLRAGGTLVIGPTRFDTAAFPALLHDTGTAIAYLVPTVVGELGALTDPVVPRSLRLVVSGGAPLPTAAATAFEARFGLPVVQGFGMTEAGCVSFTPDGHPTPAGTVGVVLPGTETRFVDPATGRDAVPGELWLRGPQIAPRYLDGPPLRDADGWFRTGDLARLDPDGRLRIVGRLKSLIKYKGYQVSPAEVEDVLLHHPRVTDALVVGVPDPIAGELPKAYVVVPDAVPLGEITAHVAAKLAPQKRVRLIERVRAIPRSATGKPLRPPAQRVLVTGGGRGLGREFAAALAAAGATVLVVGRDRAELDRTAELGADLPGTIECAAADVTDPATLAAAVALGDVDVLVNNAGVPGPIGPTWTTDPGSWWRTFEVNLRGADNATRAVLPGMIARGGGRVVNVVSRAGKLRWPHASAYAVSKAALIALTANLEGELRGTGVTTVAFDPGLLDTGMTRAHLDRGHVGDPHADGILDFTLRARDDGGFTPVEDAARALVRIATGSADHLSGRYVTAGEV</sequence>
<dbReference type="InterPro" id="IPR000873">
    <property type="entry name" value="AMP-dep_synth/lig_dom"/>
</dbReference>
<dbReference type="CDD" id="cd05233">
    <property type="entry name" value="SDR_c"/>
    <property type="match status" value="1"/>
</dbReference>
<dbReference type="PRINTS" id="PR00080">
    <property type="entry name" value="SDRFAMILY"/>
</dbReference>
<comment type="caution">
    <text evidence="5">The sequence shown here is derived from an EMBL/GenBank/DDBJ whole genome shotgun (WGS) entry which is preliminary data.</text>
</comment>
<dbReference type="SUPFAM" id="SSF51735">
    <property type="entry name" value="NAD(P)-binding Rossmann-fold domains"/>
    <property type="match status" value="1"/>
</dbReference>
<dbReference type="InterPro" id="IPR045851">
    <property type="entry name" value="AMP-bd_C_sf"/>
</dbReference>
<gene>
    <name evidence="5" type="ORF">CKY47_29815</name>
</gene>
<dbReference type="RefSeq" id="WP_306749725.1">
    <property type="nucleotide sequence ID" value="NZ_NSDM01000015.1"/>
</dbReference>
<dbReference type="Gene3D" id="3.30.300.30">
    <property type="match status" value="1"/>
</dbReference>
<evidence type="ECO:0000256" key="2">
    <source>
        <dbReference type="ARBA" id="ARBA00022598"/>
    </source>
</evidence>
<dbReference type="EMBL" id="NSDM01000015">
    <property type="protein sequence ID" value="MDQ2588088.1"/>
    <property type="molecule type" value="Genomic_DNA"/>
</dbReference>
<feature type="domain" description="AMP-binding enzyme C-terminal" evidence="4">
    <location>
        <begin position="407"/>
        <end position="480"/>
    </location>
</feature>
<accession>A0ABU0X7I8</accession>
<dbReference type="Proteomes" id="UP001225605">
    <property type="component" value="Unassembled WGS sequence"/>
</dbReference>